<dbReference type="InterPro" id="IPR008978">
    <property type="entry name" value="HSP20-like_chaperone"/>
</dbReference>
<evidence type="ECO:0000256" key="1">
    <source>
        <dbReference type="SAM" id="Phobius"/>
    </source>
</evidence>
<dbReference type="InterPro" id="IPR002068">
    <property type="entry name" value="A-crystallin/Hsp20_dom"/>
</dbReference>
<keyword evidence="1" id="KW-0472">Membrane</keyword>
<feature type="transmembrane region" description="Helical" evidence="1">
    <location>
        <begin position="6"/>
        <end position="28"/>
    </location>
</feature>
<dbReference type="Gene3D" id="2.60.40.790">
    <property type="match status" value="1"/>
</dbReference>
<dbReference type="AlphaFoldDB" id="A0A498I4X7"/>
<dbReference type="CDD" id="cd06464">
    <property type="entry name" value="ACD_sHsps-like"/>
    <property type="match status" value="1"/>
</dbReference>
<evidence type="ECO:0000313" key="3">
    <source>
        <dbReference type="EMBL" id="RXH77145.1"/>
    </source>
</evidence>
<evidence type="ECO:0000259" key="2">
    <source>
        <dbReference type="Pfam" id="PF00011"/>
    </source>
</evidence>
<dbReference type="Proteomes" id="UP000290289">
    <property type="component" value="Chromosome 14"/>
</dbReference>
<organism evidence="3 4">
    <name type="scientific">Malus domestica</name>
    <name type="common">Apple</name>
    <name type="synonym">Pyrus malus</name>
    <dbReference type="NCBI Taxonomy" id="3750"/>
    <lineage>
        <taxon>Eukaryota</taxon>
        <taxon>Viridiplantae</taxon>
        <taxon>Streptophyta</taxon>
        <taxon>Embryophyta</taxon>
        <taxon>Tracheophyta</taxon>
        <taxon>Spermatophyta</taxon>
        <taxon>Magnoliopsida</taxon>
        <taxon>eudicotyledons</taxon>
        <taxon>Gunneridae</taxon>
        <taxon>Pentapetalae</taxon>
        <taxon>rosids</taxon>
        <taxon>fabids</taxon>
        <taxon>Rosales</taxon>
        <taxon>Rosaceae</taxon>
        <taxon>Amygdaloideae</taxon>
        <taxon>Maleae</taxon>
        <taxon>Malus</taxon>
    </lineage>
</organism>
<dbReference type="Pfam" id="PF00011">
    <property type="entry name" value="HSP20"/>
    <property type="match status" value="1"/>
</dbReference>
<sequence length="285" mass="31732">MVVIVIVVVAVMVFVIVAVVLVEGLLLVEDAALFGALLLHELVVHRPFLPRHLLLLPIQPQHHTFRLRRRCARVLKGDGRRQAPARRWCCSASTSAAAAAHASIANRNQSSIAKAFGLVHSVPGFRKEHLKDETNSMGIVTNHGERPLKETNENTWSRFHKEIKLSDKCDPNDVRAKFDKAGVLTIIMSVAHDDRYHEKVVAAAADEHNNNAIDKQKSATTATTNYDQSSDYDLNKPTSYEFKSQRIIVSTNLEMEKDVAVKLLPAAAVIVVFGFGTYVVKYYNK</sequence>
<accession>A0A498I4X7</accession>
<reference evidence="3 4" key="1">
    <citation type="submission" date="2018-10" db="EMBL/GenBank/DDBJ databases">
        <title>A high-quality apple genome assembly.</title>
        <authorList>
            <person name="Hu J."/>
        </authorList>
    </citation>
    <scope>NUCLEOTIDE SEQUENCE [LARGE SCALE GENOMIC DNA]</scope>
    <source>
        <strain evidence="4">cv. HFTH1</strain>
        <tissue evidence="3">Young leaf</tissue>
    </source>
</reference>
<dbReference type="EMBL" id="RDQH01000340">
    <property type="protein sequence ID" value="RXH77145.1"/>
    <property type="molecule type" value="Genomic_DNA"/>
</dbReference>
<keyword evidence="1" id="KW-0812">Transmembrane</keyword>
<dbReference type="SUPFAM" id="SSF49764">
    <property type="entry name" value="HSP20-like chaperones"/>
    <property type="match status" value="1"/>
</dbReference>
<name>A0A498I4X7_MALDO</name>
<keyword evidence="1" id="KW-1133">Transmembrane helix</keyword>
<keyword evidence="4" id="KW-1185">Reference proteome</keyword>
<protein>
    <recommendedName>
        <fullName evidence="2">SHSP domain-containing protein</fullName>
    </recommendedName>
</protein>
<feature type="domain" description="SHSP" evidence="2">
    <location>
        <begin position="114"/>
        <end position="194"/>
    </location>
</feature>
<gene>
    <name evidence="3" type="ORF">DVH24_023419</name>
</gene>
<feature type="transmembrane region" description="Helical" evidence="1">
    <location>
        <begin position="263"/>
        <end position="283"/>
    </location>
</feature>
<comment type="caution">
    <text evidence="3">The sequence shown here is derived from an EMBL/GenBank/DDBJ whole genome shotgun (WGS) entry which is preliminary data.</text>
</comment>
<evidence type="ECO:0000313" key="4">
    <source>
        <dbReference type="Proteomes" id="UP000290289"/>
    </source>
</evidence>
<proteinExistence type="predicted"/>